<organism evidence="2 3">
    <name type="scientific">Racocetra fulgida</name>
    <dbReference type="NCBI Taxonomy" id="60492"/>
    <lineage>
        <taxon>Eukaryota</taxon>
        <taxon>Fungi</taxon>
        <taxon>Fungi incertae sedis</taxon>
        <taxon>Mucoromycota</taxon>
        <taxon>Glomeromycotina</taxon>
        <taxon>Glomeromycetes</taxon>
        <taxon>Diversisporales</taxon>
        <taxon>Gigasporaceae</taxon>
        <taxon>Racocetra</taxon>
    </lineage>
</organism>
<dbReference type="GO" id="GO:0004553">
    <property type="term" value="F:hydrolase activity, hydrolyzing O-glycosyl compounds"/>
    <property type="evidence" value="ECO:0007669"/>
    <property type="project" value="InterPro"/>
</dbReference>
<dbReference type="InterPro" id="IPR039743">
    <property type="entry name" value="6GAL/EXGAL"/>
</dbReference>
<dbReference type="Proteomes" id="UP000789396">
    <property type="component" value="Unassembled WGS sequence"/>
</dbReference>
<feature type="non-terminal residue" evidence="2">
    <location>
        <position position="1"/>
    </location>
</feature>
<accession>A0A9N9EVM3</accession>
<dbReference type="InterPro" id="IPR039514">
    <property type="entry name" value="6GAL-like"/>
</dbReference>
<evidence type="ECO:0000313" key="2">
    <source>
        <dbReference type="EMBL" id="CAG8692564.1"/>
    </source>
</evidence>
<dbReference type="OrthoDB" id="2012278at2759"/>
<reference evidence="2" key="1">
    <citation type="submission" date="2021-06" db="EMBL/GenBank/DDBJ databases">
        <authorList>
            <person name="Kallberg Y."/>
            <person name="Tangrot J."/>
            <person name="Rosling A."/>
        </authorList>
    </citation>
    <scope>NUCLEOTIDE SEQUENCE</scope>
    <source>
        <strain evidence="2">IN212</strain>
    </source>
</reference>
<feature type="non-terminal residue" evidence="2">
    <location>
        <position position="123"/>
    </location>
</feature>
<dbReference type="Pfam" id="PF14587">
    <property type="entry name" value="Glyco_hydr_30_2"/>
    <property type="match status" value="1"/>
</dbReference>
<evidence type="ECO:0000259" key="1">
    <source>
        <dbReference type="Pfam" id="PF14587"/>
    </source>
</evidence>
<evidence type="ECO:0000313" key="3">
    <source>
        <dbReference type="Proteomes" id="UP000789396"/>
    </source>
</evidence>
<dbReference type="Gene3D" id="3.20.20.80">
    <property type="entry name" value="Glycosidases"/>
    <property type="match status" value="2"/>
</dbReference>
<comment type="caution">
    <text evidence="2">The sequence shown here is derived from an EMBL/GenBank/DDBJ whole genome shotgun (WGS) entry which is preliminary data.</text>
</comment>
<dbReference type="PANTHER" id="PTHR42767:SF1">
    <property type="entry name" value="ENDO-BETA-1,6-GALACTANASE-LIKE DOMAIN-CONTAINING PROTEIN"/>
    <property type="match status" value="1"/>
</dbReference>
<dbReference type="EMBL" id="CAJVPZ010019173">
    <property type="protein sequence ID" value="CAG8692564.1"/>
    <property type="molecule type" value="Genomic_DNA"/>
</dbReference>
<keyword evidence="3" id="KW-1185">Reference proteome</keyword>
<dbReference type="InterPro" id="IPR017853">
    <property type="entry name" value="GH"/>
</dbReference>
<sequence>NCSSGGYNGTNNLKPEYYNAFAKYLTDVVDWYSKQEITFRTLEPFNEPSSKDFWQEYDLSNKTSISAVDENKFNQEVSTIECIDDDAKSYVSQYNTHAYRGNQRLKLLNISKQDRKKLWMSEV</sequence>
<dbReference type="SUPFAM" id="SSF51445">
    <property type="entry name" value="(Trans)glycosidases"/>
    <property type="match status" value="1"/>
</dbReference>
<dbReference type="PANTHER" id="PTHR42767">
    <property type="entry name" value="ENDO-BETA-1,6-GALACTANASE"/>
    <property type="match status" value="1"/>
</dbReference>
<dbReference type="AlphaFoldDB" id="A0A9N9EVM3"/>
<proteinExistence type="predicted"/>
<gene>
    <name evidence="2" type="ORF">RFULGI_LOCUS10059</name>
</gene>
<protein>
    <submittedName>
        <fullName evidence="2">5239_t:CDS:1</fullName>
    </submittedName>
</protein>
<feature type="domain" description="Endo-beta-1,6-galactanase-like" evidence="1">
    <location>
        <begin position="8"/>
        <end position="56"/>
    </location>
</feature>
<name>A0A9N9EVM3_9GLOM</name>